<organism evidence="1 2">
    <name type="scientific">Methanoculleus marisnigri</name>
    <dbReference type="NCBI Taxonomy" id="2198"/>
    <lineage>
        <taxon>Archaea</taxon>
        <taxon>Methanobacteriati</taxon>
        <taxon>Methanobacteriota</taxon>
        <taxon>Stenosarchaea group</taxon>
        <taxon>Methanomicrobia</taxon>
        <taxon>Methanomicrobiales</taxon>
        <taxon>Methanomicrobiaceae</taxon>
        <taxon>Methanoculleus</taxon>
    </lineage>
</organism>
<reference evidence="2" key="1">
    <citation type="journal article" date="2015" name="MBio">
        <title>Genome-Resolved Metagenomic Analysis Reveals Roles for Candidate Phyla and Other Microbial Community Members in Biogeochemical Transformations in Oil Reservoirs.</title>
        <authorList>
            <person name="Hu P."/>
            <person name="Tom L."/>
            <person name="Singh A."/>
            <person name="Thomas B.C."/>
            <person name="Baker B.J."/>
            <person name="Piceno Y.M."/>
            <person name="Andersen G.L."/>
            <person name="Banfield J.F."/>
        </authorList>
    </citation>
    <scope>NUCLEOTIDE SEQUENCE [LARGE SCALE GENOMIC DNA]</scope>
</reference>
<gene>
    <name evidence="1" type="ORF">XE10_1759</name>
</gene>
<dbReference type="Proteomes" id="UP000054598">
    <property type="component" value="Unassembled WGS sequence"/>
</dbReference>
<accession>A0A101IRD5</accession>
<dbReference type="AlphaFoldDB" id="A0A101IRD5"/>
<dbReference type="EMBL" id="LGHE01000242">
    <property type="protein sequence ID" value="KUK99630.1"/>
    <property type="molecule type" value="Genomic_DNA"/>
</dbReference>
<proteinExistence type="predicted"/>
<evidence type="ECO:0000313" key="1">
    <source>
        <dbReference type="EMBL" id="KUK99630.1"/>
    </source>
</evidence>
<comment type="caution">
    <text evidence="1">The sequence shown here is derived from an EMBL/GenBank/DDBJ whole genome shotgun (WGS) entry which is preliminary data.</text>
</comment>
<protein>
    <submittedName>
        <fullName evidence="1">Uncharacterized protein</fullName>
    </submittedName>
</protein>
<sequence length="56" mass="5658">MVSPGAVVHSVPCTLDQDIDAQGCSDVPGAIASRSAARLPGFCAALLPAISSHIHF</sequence>
<dbReference type="PATRIC" id="fig|2198.3.peg.1755"/>
<name>A0A101IRD5_9EURY</name>
<evidence type="ECO:0000313" key="2">
    <source>
        <dbReference type="Proteomes" id="UP000054598"/>
    </source>
</evidence>